<sequence>MTISQKQLNMPLPPLPTLPSLAPQLCHWLDRRTVPIYIMEVPIDAPMPRKSQCYELKLQRQEAGRKRNHGAYYLSWWKGGFGRAASTPVHIQLQTFTRSRL</sequence>
<feature type="non-terminal residue" evidence="1">
    <location>
        <position position="101"/>
    </location>
</feature>
<dbReference type="Proteomes" id="UP000325434">
    <property type="component" value="Unassembled WGS sequence"/>
</dbReference>
<name>A0A5N6GHQ3_ASPFL</name>
<proteinExistence type="predicted"/>
<gene>
    <name evidence="1" type="ORF">BDV35DRAFT_374850</name>
</gene>
<dbReference type="AlphaFoldDB" id="A0A5N6GHQ3"/>
<dbReference type="EMBL" id="ML734801">
    <property type="protein sequence ID" value="KAB8240013.1"/>
    <property type="molecule type" value="Genomic_DNA"/>
</dbReference>
<reference evidence="1" key="1">
    <citation type="submission" date="2019-04" db="EMBL/GenBank/DDBJ databases">
        <title>Friends and foes A comparative genomics study of 23 Aspergillus species from section Flavi.</title>
        <authorList>
            <consortium name="DOE Joint Genome Institute"/>
            <person name="Kjaerbolling I."/>
            <person name="Vesth T."/>
            <person name="Frisvad J.C."/>
            <person name="Nybo J.L."/>
            <person name="Theobald S."/>
            <person name="Kildgaard S."/>
            <person name="Isbrandt T."/>
            <person name="Kuo A."/>
            <person name="Sato A."/>
            <person name="Lyhne E.K."/>
            <person name="Kogle M.E."/>
            <person name="Wiebenga A."/>
            <person name="Kun R.S."/>
            <person name="Lubbers R.J."/>
            <person name="Makela M.R."/>
            <person name="Barry K."/>
            <person name="Chovatia M."/>
            <person name="Clum A."/>
            <person name="Daum C."/>
            <person name="Haridas S."/>
            <person name="He G."/>
            <person name="LaButti K."/>
            <person name="Lipzen A."/>
            <person name="Mondo S."/>
            <person name="Riley R."/>
            <person name="Salamov A."/>
            <person name="Simmons B.A."/>
            <person name="Magnuson J.K."/>
            <person name="Henrissat B."/>
            <person name="Mortensen U.H."/>
            <person name="Larsen T.O."/>
            <person name="Devries R.P."/>
            <person name="Grigoriev I.V."/>
            <person name="Machida M."/>
            <person name="Baker S.E."/>
            <person name="Andersen M.R."/>
        </authorList>
    </citation>
    <scope>NUCLEOTIDE SEQUENCE [LARGE SCALE GENOMIC DNA]</scope>
    <source>
        <strain evidence="1">CBS 121.62</strain>
    </source>
</reference>
<organism evidence="1">
    <name type="scientific">Aspergillus flavus</name>
    <dbReference type="NCBI Taxonomy" id="5059"/>
    <lineage>
        <taxon>Eukaryota</taxon>
        <taxon>Fungi</taxon>
        <taxon>Dikarya</taxon>
        <taxon>Ascomycota</taxon>
        <taxon>Pezizomycotina</taxon>
        <taxon>Eurotiomycetes</taxon>
        <taxon>Eurotiomycetidae</taxon>
        <taxon>Eurotiales</taxon>
        <taxon>Aspergillaceae</taxon>
        <taxon>Aspergillus</taxon>
        <taxon>Aspergillus subgen. Circumdati</taxon>
    </lineage>
</organism>
<evidence type="ECO:0000313" key="1">
    <source>
        <dbReference type="EMBL" id="KAB8240013.1"/>
    </source>
</evidence>
<accession>A0A5N6GHQ3</accession>
<protein>
    <submittedName>
        <fullName evidence="1">Uncharacterized protein</fullName>
    </submittedName>
</protein>